<dbReference type="AlphaFoldDB" id="A0A9P3LK79"/>
<evidence type="ECO:0000313" key="2">
    <source>
        <dbReference type="EMBL" id="GJE97434.1"/>
    </source>
</evidence>
<name>A0A9P3LK79_9APHY</name>
<evidence type="ECO:0000313" key="3">
    <source>
        <dbReference type="Proteomes" id="UP000703269"/>
    </source>
</evidence>
<sequence length="87" mass="10219">MRRALRRRHHALDGLVRPEHLQVARARVAFHQASGSGAHYQGRRAEHCREDMQGARWHELRMCTLRSGGERPLVRPHERAVSRARRR</sequence>
<keyword evidence="3" id="KW-1185">Reference proteome</keyword>
<dbReference type="EMBL" id="BPQB01000072">
    <property type="protein sequence ID" value="GJE97434.1"/>
    <property type="molecule type" value="Genomic_DNA"/>
</dbReference>
<accession>A0A9P3LK79</accession>
<evidence type="ECO:0000256" key="1">
    <source>
        <dbReference type="SAM" id="MobiDB-lite"/>
    </source>
</evidence>
<proteinExistence type="predicted"/>
<feature type="region of interest" description="Disordered" evidence="1">
    <location>
        <begin position="68"/>
        <end position="87"/>
    </location>
</feature>
<reference evidence="2 3" key="1">
    <citation type="submission" date="2021-08" db="EMBL/GenBank/DDBJ databases">
        <title>Draft Genome Sequence of Phanerochaete sordida strain YK-624.</title>
        <authorList>
            <person name="Mori T."/>
            <person name="Dohra H."/>
            <person name="Suzuki T."/>
            <person name="Kawagishi H."/>
            <person name="Hirai H."/>
        </authorList>
    </citation>
    <scope>NUCLEOTIDE SEQUENCE [LARGE SCALE GENOMIC DNA]</scope>
    <source>
        <strain evidence="2 3">YK-624</strain>
    </source>
</reference>
<dbReference type="Proteomes" id="UP000703269">
    <property type="component" value="Unassembled WGS sequence"/>
</dbReference>
<feature type="compositionally biased region" description="Basic and acidic residues" evidence="1">
    <location>
        <begin position="68"/>
        <end position="81"/>
    </location>
</feature>
<gene>
    <name evidence="2" type="ORF">PsYK624_136530</name>
</gene>
<comment type="caution">
    <text evidence="2">The sequence shown here is derived from an EMBL/GenBank/DDBJ whole genome shotgun (WGS) entry which is preliminary data.</text>
</comment>
<protein>
    <submittedName>
        <fullName evidence="2">Uncharacterized protein</fullName>
    </submittedName>
</protein>
<organism evidence="2 3">
    <name type="scientific">Phanerochaete sordida</name>
    <dbReference type="NCBI Taxonomy" id="48140"/>
    <lineage>
        <taxon>Eukaryota</taxon>
        <taxon>Fungi</taxon>
        <taxon>Dikarya</taxon>
        <taxon>Basidiomycota</taxon>
        <taxon>Agaricomycotina</taxon>
        <taxon>Agaricomycetes</taxon>
        <taxon>Polyporales</taxon>
        <taxon>Phanerochaetaceae</taxon>
        <taxon>Phanerochaete</taxon>
    </lineage>
</organism>